<evidence type="ECO:0000313" key="2">
    <source>
        <dbReference type="Proteomes" id="UP000321816"/>
    </source>
</evidence>
<dbReference type="RefSeq" id="WP_147805165.1">
    <property type="nucleotide sequence ID" value="NZ_CP144914.1"/>
</dbReference>
<dbReference type="EMBL" id="CP144914">
    <property type="protein sequence ID" value="WWD79350.1"/>
    <property type="molecule type" value="Genomic_DNA"/>
</dbReference>
<organism evidence="1 2">
    <name type="scientific">Alkalicoccus halolimnae</name>
    <dbReference type="NCBI Taxonomy" id="1667239"/>
    <lineage>
        <taxon>Bacteria</taxon>
        <taxon>Bacillati</taxon>
        <taxon>Bacillota</taxon>
        <taxon>Bacilli</taxon>
        <taxon>Bacillales</taxon>
        <taxon>Bacillaceae</taxon>
        <taxon>Alkalicoccus</taxon>
    </lineage>
</organism>
<accession>A0A5C7EZV8</accession>
<evidence type="ECO:0000313" key="1">
    <source>
        <dbReference type="EMBL" id="WWD79350.1"/>
    </source>
</evidence>
<dbReference type="AlphaFoldDB" id="A0A5C7EZV8"/>
<gene>
    <name evidence="1" type="ORF">FTX54_013115</name>
</gene>
<dbReference type="OrthoDB" id="2973831at2"/>
<dbReference type="KEGG" id="ahal:FTX54_013115"/>
<reference evidence="1 2" key="1">
    <citation type="submission" date="2024-01" db="EMBL/GenBank/DDBJ databases">
        <title>Complete Genome Sequence of Alkalicoccus halolimnae BZ-SZ-XJ29T, a Moderately Halophilic Bacterium Isolated from a Salt Lake.</title>
        <authorList>
            <person name="Zhao B."/>
        </authorList>
    </citation>
    <scope>NUCLEOTIDE SEQUENCE [LARGE SCALE GENOMIC DNA]</scope>
    <source>
        <strain evidence="1 2">BZ-SZ-XJ29</strain>
    </source>
</reference>
<dbReference type="Proteomes" id="UP000321816">
    <property type="component" value="Chromosome"/>
</dbReference>
<name>A0A5C7EZV8_9BACI</name>
<protein>
    <submittedName>
        <fullName evidence="1">Uncharacterized protein</fullName>
    </submittedName>
</protein>
<sequence length="83" mass="10012">MNNLNEMTVVYIRRAFDWRGRSGIEFYTENSAAAFSEAFREVKMELNKMYPGQDFMFYVCPPMTKEEFHRINDDLLVWKKEVE</sequence>
<keyword evidence="2" id="KW-1185">Reference proteome</keyword>
<proteinExistence type="predicted"/>